<dbReference type="InterPro" id="IPR036388">
    <property type="entry name" value="WH-like_DNA-bd_sf"/>
</dbReference>
<organism evidence="2 3">
    <name type="scientific">Leifsonia virtsii</name>
    <dbReference type="NCBI Taxonomy" id="3035915"/>
    <lineage>
        <taxon>Bacteria</taxon>
        <taxon>Bacillati</taxon>
        <taxon>Actinomycetota</taxon>
        <taxon>Actinomycetes</taxon>
        <taxon>Micrococcales</taxon>
        <taxon>Microbacteriaceae</taxon>
        <taxon>Leifsonia</taxon>
    </lineage>
</organism>
<dbReference type="SUPFAM" id="SSF46785">
    <property type="entry name" value="Winged helix' DNA-binding domain"/>
    <property type="match status" value="1"/>
</dbReference>
<evidence type="ECO:0000256" key="1">
    <source>
        <dbReference type="SAM" id="MobiDB-lite"/>
    </source>
</evidence>
<feature type="region of interest" description="Disordered" evidence="1">
    <location>
        <begin position="62"/>
        <end position="123"/>
    </location>
</feature>
<accession>A0ABT8IVM8</accession>
<name>A0ABT8IVM8_9MICO</name>
<comment type="caution">
    <text evidence="2">The sequence shown here is derived from an EMBL/GenBank/DDBJ whole genome shotgun (WGS) entry which is preliminary data.</text>
</comment>
<reference evidence="2" key="1">
    <citation type="submission" date="2023-03" db="EMBL/GenBank/DDBJ databases">
        <title>MT1 and MT2 Draft Genomes of Novel Species.</title>
        <authorList>
            <person name="Venkateswaran K."/>
        </authorList>
    </citation>
    <scope>NUCLEOTIDE SEQUENCE</scope>
    <source>
        <strain evidence="2">F6_8S_P_1A</strain>
    </source>
</reference>
<feature type="compositionally biased region" description="Basic residues" evidence="1">
    <location>
        <begin position="81"/>
        <end position="91"/>
    </location>
</feature>
<dbReference type="Proteomes" id="UP001174210">
    <property type="component" value="Unassembled WGS sequence"/>
</dbReference>
<proteinExistence type="predicted"/>
<evidence type="ECO:0000313" key="3">
    <source>
        <dbReference type="Proteomes" id="UP001174210"/>
    </source>
</evidence>
<dbReference type="RefSeq" id="WP_301217290.1">
    <property type="nucleotide sequence ID" value="NZ_JAROCB010000002.1"/>
</dbReference>
<feature type="region of interest" description="Disordered" evidence="1">
    <location>
        <begin position="166"/>
        <end position="191"/>
    </location>
</feature>
<dbReference type="Gene3D" id="1.10.10.10">
    <property type="entry name" value="Winged helix-like DNA-binding domain superfamily/Winged helix DNA-binding domain"/>
    <property type="match status" value="2"/>
</dbReference>
<dbReference type="InterPro" id="IPR036390">
    <property type="entry name" value="WH_DNA-bd_sf"/>
</dbReference>
<keyword evidence="3" id="KW-1185">Reference proteome</keyword>
<protein>
    <recommendedName>
        <fullName evidence="4">MarR family transcriptional regulator</fullName>
    </recommendedName>
</protein>
<feature type="compositionally biased region" description="Gly residues" evidence="1">
    <location>
        <begin position="169"/>
        <end position="179"/>
    </location>
</feature>
<dbReference type="EMBL" id="JAROCB010000002">
    <property type="protein sequence ID" value="MDN4596871.1"/>
    <property type="molecule type" value="Genomic_DNA"/>
</dbReference>
<feature type="compositionally biased region" description="Basic and acidic residues" evidence="1">
    <location>
        <begin position="95"/>
        <end position="123"/>
    </location>
</feature>
<evidence type="ECO:0000313" key="2">
    <source>
        <dbReference type="EMBL" id="MDN4596871.1"/>
    </source>
</evidence>
<evidence type="ECO:0008006" key="4">
    <source>
        <dbReference type="Google" id="ProtNLM"/>
    </source>
</evidence>
<sequence>MTSIDDSTQTPPGYWFGVIEGRLHQRMRDTLADLGLRRGSWRILHTLADDPATADELAARLPHGDRRPGRAPFGDFGGGRGRAHGYGRHPGWRSQEPRDERDVAAQAERQHHEHHEHHDGHEHAFERGYERGFDRGFALGALRGPYAHSPWMGAPWAPGHPGAPWSHGYGRGGQPGPGAHGRPHHHEGRRGHRIQRVLADFVERGWVWFDGDRATLTDEGRAAHDAAFERVETVRAELVNGIPEADYATTMATLEAMARNLGWRPAGSDLPEDGQAGAPSMDA</sequence>
<gene>
    <name evidence="2" type="ORF">P5G59_06955</name>
</gene>
<feature type="compositionally biased region" description="Basic residues" evidence="1">
    <location>
        <begin position="181"/>
        <end position="191"/>
    </location>
</feature>